<protein>
    <recommendedName>
        <fullName evidence="4">Transposase-associated domain-containing protein</fullName>
    </recommendedName>
</protein>
<dbReference type="InterPro" id="IPR004252">
    <property type="entry name" value="Probable_transposase_24"/>
</dbReference>
<dbReference type="PANTHER" id="PTHR10775">
    <property type="entry name" value="OS08G0208400 PROTEIN"/>
    <property type="match status" value="1"/>
</dbReference>
<dbReference type="Pfam" id="PF03004">
    <property type="entry name" value="Transposase_24"/>
    <property type="match status" value="1"/>
</dbReference>
<dbReference type="PANTHER" id="PTHR10775:SF182">
    <property type="entry name" value="TRANSPOSON, EN_SPM-LIKE, TRANSPOSASE-ASSOCIATED DOMAIN PROTEIN-RELATED"/>
    <property type="match status" value="1"/>
</dbReference>
<organism evidence="2 3">
    <name type="scientific">Camellia sinensis</name>
    <name type="common">Tea plant</name>
    <name type="synonym">Thea sinensis</name>
    <dbReference type="NCBI Taxonomy" id="4442"/>
    <lineage>
        <taxon>Eukaryota</taxon>
        <taxon>Viridiplantae</taxon>
        <taxon>Streptophyta</taxon>
        <taxon>Embryophyta</taxon>
        <taxon>Tracheophyta</taxon>
        <taxon>Spermatophyta</taxon>
        <taxon>Magnoliopsida</taxon>
        <taxon>eudicotyledons</taxon>
        <taxon>Gunneridae</taxon>
        <taxon>Pentapetalae</taxon>
        <taxon>asterids</taxon>
        <taxon>Ericales</taxon>
        <taxon>Theaceae</taxon>
        <taxon>Camellia</taxon>
    </lineage>
</organism>
<keyword evidence="3" id="KW-1185">Reference proteome</keyword>
<dbReference type="EMBL" id="JACBKZ010000014">
    <property type="protein sequence ID" value="KAF5932167.1"/>
    <property type="molecule type" value="Genomic_DNA"/>
</dbReference>
<reference evidence="2 3" key="2">
    <citation type="submission" date="2020-07" db="EMBL/GenBank/DDBJ databases">
        <title>Genome assembly of wild tea tree DASZ reveals pedigree and selection history of tea varieties.</title>
        <authorList>
            <person name="Zhang W."/>
        </authorList>
    </citation>
    <scope>NUCLEOTIDE SEQUENCE [LARGE SCALE GENOMIC DNA]</scope>
    <source>
        <strain evidence="3">cv. G240</strain>
        <tissue evidence="2">Leaf</tissue>
    </source>
</reference>
<evidence type="ECO:0000313" key="2">
    <source>
        <dbReference type="EMBL" id="KAF5932167.1"/>
    </source>
</evidence>
<evidence type="ECO:0008006" key="4">
    <source>
        <dbReference type="Google" id="ProtNLM"/>
    </source>
</evidence>
<dbReference type="AlphaFoldDB" id="A0A7J7FVN3"/>
<dbReference type="Proteomes" id="UP000593564">
    <property type="component" value="Unassembled WGS sequence"/>
</dbReference>
<evidence type="ECO:0000313" key="3">
    <source>
        <dbReference type="Proteomes" id="UP000593564"/>
    </source>
</evidence>
<reference evidence="3" key="1">
    <citation type="journal article" date="2020" name="Nat. Commun.">
        <title>Genome assembly of wild tea tree DASZ reveals pedigree and selection history of tea varieties.</title>
        <authorList>
            <person name="Zhang W."/>
            <person name="Zhang Y."/>
            <person name="Qiu H."/>
            <person name="Guo Y."/>
            <person name="Wan H."/>
            <person name="Zhang X."/>
            <person name="Scossa F."/>
            <person name="Alseekh S."/>
            <person name="Zhang Q."/>
            <person name="Wang P."/>
            <person name="Xu L."/>
            <person name="Schmidt M.H."/>
            <person name="Jia X."/>
            <person name="Li D."/>
            <person name="Zhu A."/>
            <person name="Guo F."/>
            <person name="Chen W."/>
            <person name="Ni D."/>
            <person name="Usadel B."/>
            <person name="Fernie A.R."/>
            <person name="Wen W."/>
        </authorList>
    </citation>
    <scope>NUCLEOTIDE SEQUENCE [LARGE SCALE GENOMIC DNA]</scope>
    <source>
        <strain evidence="3">cv. G240</strain>
    </source>
</reference>
<gene>
    <name evidence="2" type="ORF">HYC85_028338</name>
</gene>
<dbReference type="Pfam" id="PF02992">
    <property type="entry name" value="Transposase_21"/>
    <property type="match status" value="1"/>
</dbReference>
<comment type="caution">
    <text evidence="2">The sequence shown here is derived from an EMBL/GenBank/DDBJ whole genome shotgun (WGS) entry which is preliminary data.</text>
</comment>
<proteinExistence type="predicted"/>
<feature type="region of interest" description="Disordered" evidence="1">
    <location>
        <begin position="253"/>
        <end position="284"/>
    </location>
</feature>
<dbReference type="InterPro" id="IPR004242">
    <property type="entry name" value="Transposase_21"/>
</dbReference>
<name>A0A7J7FVN3_CAMSI</name>
<sequence>MVQDAYDHCRADPKVFKKLLEDAEKPLYPGCTKFTKLSALVKLYNFKTMNSLSHTGFSDLLALLGDMLPMNNEIPSSMYEAGKTFAALGMGYEKIHACPYDCILYRKEYKDATSCPTCGTSRWKLKKNSTEIRKEVSAKVLWYFPPIPRFRRMFQSAKIAKDLTWHAHKRDSDGTMYHPADSPSWKLVDHKWPDFATEPRNLRLAISADGINPHSSLSSPQQLGNDIDVYLAALIDDLKCCGRMDTSHVLPTDGKDAWLPATEPKSNKRKGRGSTTLPDVKKDRSSGVRKAIDYNENGQLIENNSIKCSSYHGVLARTMVPICYKDWFEVPGELKEKLWNCVEVSKTLKLVFKCNQNLNFITLYFFHYSVNIQVDERSKKKVSSSICSKWRTFKKELTKYIRENKSNPEIISNPPAIYGFVEQRHWDSFLEGRLSEEFEILSQVQKWRRSQNKYNHRISRKGYARFQEDYKRMTRSTEDLDRSILWKKARQNKNGEYDDKTIMEQAVKIDELTKQKSDGSLKTEGCNDILTMALGTPESSSRVRGVGNSVTGSTYFHLPRRGNQSHWEKKCNDLEAVVVQLQARLSAVEQQIPHTPESDHVSSNALRSGYEGNFQRDFLSTENRVRNKDDIPPQALTQKIIKVCSI</sequence>
<accession>A0A7J7FVN3</accession>
<evidence type="ECO:0000256" key="1">
    <source>
        <dbReference type="SAM" id="MobiDB-lite"/>
    </source>
</evidence>